<accession>A0A8T0HRS4</accession>
<dbReference type="Proteomes" id="UP000822688">
    <property type="component" value="Chromosome V"/>
</dbReference>
<organism evidence="1 2">
    <name type="scientific">Ceratodon purpureus</name>
    <name type="common">Fire moss</name>
    <name type="synonym">Dicranum purpureum</name>
    <dbReference type="NCBI Taxonomy" id="3225"/>
    <lineage>
        <taxon>Eukaryota</taxon>
        <taxon>Viridiplantae</taxon>
        <taxon>Streptophyta</taxon>
        <taxon>Embryophyta</taxon>
        <taxon>Bryophyta</taxon>
        <taxon>Bryophytina</taxon>
        <taxon>Bryopsida</taxon>
        <taxon>Dicranidae</taxon>
        <taxon>Pseudoditrichales</taxon>
        <taxon>Ditrichaceae</taxon>
        <taxon>Ceratodon</taxon>
    </lineage>
</organism>
<dbReference type="AlphaFoldDB" id="A0A8T0HRS4"/>
<proteinExistence type="predicted"/>
<keyword evidence="2" id="KW-1185">Reference proteome</keyword>
<evidence type="ECO:0000313" key="2">
    <source>
        <dbReference type="Proteomes" id="UP000822688"/>
    </source>
</evidence>
<reference evidence="1" key="1">
    <citation type="submission" date="2020-06" db="EMBL/GenBank/DDBJ databases">
        <title>WGS assembly of Ceratodon purpureus strain R40.</title>
        <authorList>
            <person name="Carey S.B."/>
            <person name="Jenkins J."/>
            <person name="Shu S."/>
            <person name="Lovell J.T."/>
            <person name="Sreedasyam A."/>
            <person name="Maumus F."/>
            <person name="Tiley G.P."/>
            <person name="Fernandez-Pozo N."/>
            <person name="Barry K."/>
            <person name="Chen C."/>
            <person name="Wang M."/>
            <person name="Lipzen A."/>
            <person name="Daum C."/>
            <person name="Saski C.A."/>
            <person name="Payton A.C."/>
            <person name="Mcbreen J.C."/>
            <person name="Conrad R.E."/>
            <person name="Kollar L.M."/>
            <person name="Olsson S."/>
            <person name="Huttunen S."/>
            <person name="Landis J.B."/>
            <person name="Wickett N.J."/>
            <person name="Johnson M.G."/>
            <person name="Rensing S.A."/>
            <person name="Grimwood J."/>
            <person name="Schmutz J."/>
            <person name="Mcdaniel S.F."/>
        </authorList>
    </citation>
    <scope>NUCLEOTIDE SEQUENCE</scope>
    <source>
        <strain evidence="1">R40</strain>
    </source>
</reference>
<sequence length="58" mass="6635">MACLITYVRTSDWDMRVPGQIPRHFLNRGLMSSPPVRVRRNRLNKSHIAVSSMGKSLP</sequence>
<evidence type="ECO:0000313" key="1">
    <source>
        <dbReference type="EMBL" id="KAG0573690.1"/>
    </source>
</evidence>
<gene>
    <name evidence="1" type="ORF">KC19_VG201000</name>
</gene>
<comment type="caution">
    <text evidence="1">The sequence shown here is derived from an EMBL/GenBank/DDBJ whole genome shotgun (WGS) entry which is preliminary data.</text>
</comment>
<dbReference type="EMBL" id="CM026426">
    <property type="protein sequence ID" value="KAG0573690.1"/>
    <property type="molecule type" value="Genomic_DNA"/>
</dbReference>
<name>A0A8T0HRS4_CERPU</name>
<protein>
    <submittedName>
        <fullName evidence="1">Uncharacterized protein</fullName>
    </submittedName>
</protein>